<dbReference type="RefSeq" id="WP_344534615.1">
    <property type="nucleotide sequence ID" value="NZ_BAAAPE010000024.1"/>
</dbReference>
<evidence type="ECO:0000313" key="3">
    <source>
        <dbReference type="Proteomes" id="UP001500016"/>
    </source>
</evidence>
<dbReference type="EMBL" id="BAAAPE010000024">
    <property type="protein sequence ID" value="GAA2100724.1"/>
    <property type="molecule type" value="Genomic_DNA"/>
</dbReference>
<keyword evidence="3" id="KW-1185">Reference proteome</keyword>
<gene>
    <name evidence="2" type="ORF">GCM10009801_73430</name>
</gene>
<accession>A0ABN2WWV2</accession>
<feature type="region of interest" description="Disordered" evidence="1">
    <location>
        <begin position="37"/>
        <end position="74"/>
    </location>
</feature>
<proteinExistence type="predicted"/>
<feature type="compositionally biased region" description="Basic and acidic residues" evidence="1">
    <location>
        <begin position="50"/>
        <end position="64"/>
    </location>
</feature>
<comment type="caution">
    <text evidence="2">The sequence shown here is derived from an EMBL/GenBank/DDBJ whole genome shotgun (WGS) entry which is preliminary data.</text>
</comment>
<protein>
    <recommendedName>
        <fullName evidence="4">DUF1579 domain-containing protein</fullName>
    </recommendedName>
</protein>
<organism evidence="2 3">
    <name type="scientific">Streptomyces albiaxialis</name>
    <dbReference type="NCBI Taxonomy" id="329523"/>
    <lineage>
        <taxon>Bacteria</taxon>
        <taxon>Bacillati</taxon>
        <taxon>Actinomycetota</taxon>
        <taxon>Actinomycetes</taxon>
        <taxon>Kitasatosporales</taxon>
        <taxon>Streptomycetaceae</taxon>
        <taxon>Streptomyces</taxon>
    </lineage>
</organism>
<evidence type="ECO:0008006" key="4">
    <source>
        <dbReference type="Google" id="ProtNLM"/>
    </source>
</evidence>
<name>A0ABN2WWV2_9ACTN</name>
<reference evidence="2 3" key="1">
    <citation type="journal article" date="2019" name="Int. J. Syst. Evol. Microbiol.">
        <title>The Global Catalogue of Microorganisms (GCM) 10K type strain sequencing project: providing services to taxonomists for standard genome sequencing and annotation.</title>
        <authorList>
            <consortium name="The Broad Institute Genomics Platform"/>
            <consortium name="The Broad Institute Genome Sequencing Center for Infectious Disease"/>
            <person name="Wu L."/>
            <person name="Ma J."/>
        </authorList>
    </citation>
    <scope>NUCLEOTIDE SEQUENCE [LARGE SCALE GENOMIC DNA]</scope>
    <source>
        <strain evidence="2 3">JCM 15478</strain>
    </source>
</reference>
<dbReference type="Proteomes" id="UP001500016">
    <property type="component" value="Unassembled WGS sequence"/>
</dbReference>
<evidence type="ECO:0000313" key="2">
    <source>
        <dbReference type="EMBL" id="GAA2100724.1"/>
    </source>
</evidence>
<evidence type="ECO:0000256" key="1">
    <source>
        <dbReference type="SAM" id="MobiDB-lite"/>
    </source>
</evidence>
<sequence length="229" mass="25123">MTRRATDTQRDRVPWRTLGATALTLALSGFLIAASPVGAEDGEGSAPKQAAKDARKSTQKKEAPRPAPPQMKALDPLLGNWKCVQTDPKPPEGSEGTVSYMTTHRSLNGHYLYSDVILNPGNLRGRQVFGWNPVKHEYIRYSYDDWGTSESGTSPGPKDGRLVFRGSGTEVMVPSETGKAEGIHMKELVDEYTFVRPGLRKVHTSVTTPDGKTVEYGGYCERTKKKPAM</sequence>